<keyword evidence="3" id="KW-1185">Reference proteome</keyword>
<proteinExistence type="predicted"/>
<sequence>MAPPSSPPLVDNCDAERRLREAEERLRDAIEELQRRQRRAASHAQQHRHVDSPPCDHGPDESCLAHAIGNLCLTFLLSYGVRVGIGILLLAFKLVGGQSYSSLLDLKLGNNPSYVWGSIFASPVVVRQGMKWKIGMENLKANDIIDHMSHSWNLEFIESIFNEYDIISIKSTPLLSLQEDDNMVWKYTSHGAYSVRSAYHCIMDNTLKVDHLKAVGDWKATEVWMTPLPVKEDKSG</sequence>
<protein>
    <submittedName>
        <fullName evidence="2">Uncharacterized protein</fullName>
    </submittedName>
</protein>
<dbReference type="PANTHER" id="PTHR12459">
    <property type="entry name" value="TRANSMEMBRANE PROTEIN 135-RELATED"/>
    <property type="match status" value="1"/>
</dbReference>
<gene>
    <name evidence="2" type="ORF">D0Y65_004242</name>
</gene>
<feature type="region of interest" description="Disordered" evidence="1">
    <location>
        <begin position="32"/>
        <end position="56"/>
    </location>
</feature>
<accession>A0A445LQJ3</accession>
<reference evidence="2 3" key="1">
    <citation type="submission" date="2018-09" db="EMBL/GenBank/DDBJ databases">
        <title>A high-quality reference genome of wild soybean provides a powerful tool to mine soybean genomes.</title>
        <authorList>
            <person name="Xie M."/>
            <person name="Chung C.Y.L."/>
            <person name="Li M.-W."/>
            <person name="Wong F.-L."/>
            <person name="Chan T.-F."/>
            <person name="Lam H.-M."/>
        </authorList>
    </citation>
    <scope>NUCLEOTIDE SEQUENCE [LARGE SCALE GENOMIC DNA]</scope>
    <source>
        <strain evidence="3">cv. W05</strain>
        <tissue evidence="2">Hypocotyl of etiolated seedlings</tissue>
    </source>
</reference>
<comment type="caution">
    <text evidence="2">The sequence shown here is derived from an EMBL/GenBank/DDBJ whole genome shotgun (WGS) entry which is preliminary data.</text>
</comment>
<dbReference type="Proteomes" id="UP000289340">
    <property type="component" value="Chromosome 2"/>
</dbReference>
<organism evidence="2 3">
    <name type="scientific">Glycine soja</name>
    <name type="common">Wild soybean</name>
    <dbReference type="NCBI Taxonomy" id="3848"/>
    <lineage>
        <taxon>Eukaryota</taxon>
        <taxon>Viridiplantae</taxon>
        <taxon>Streptophyta</taxon>
        <taxon>Embryophyta</taxon>
        <taxon>Tracheophyta</taxon>
        <taxon>Spermatophyta</taxon>
        <taxon>Magnoliopsida</taxon>
        <taxon>eudicotyledons</taxon>
        <taxon>Gunneridae</taxon>
        <taxon>Pentapetalae</taxon>
        <taxon>rosids</taxon>
        <taxon>fabids</taxon>
        <taxon>Fabales</taxon>
        <taxon>Fabaceae</taxon>
        <taxon>Papilionoideae</taxon>
        <taxon>50 kb inversion clade</taxon>
        <taxon>NPAAA clade</taxon>
        <taxon>indigoferoid/millettioid clade</taxon>
        <taxon>Phaseoleae</taxon>
        <taxon>Glycine</taxon>
        <taxon>Glycine subgen. Soja</taxon>
    </lineage>
</organism>
<evidence type="ECO:0000313" key="3">
    <source>
        <dbReference type="Proteomes" id="UP000289340"/>
    </source>
</evidence>
<feature type="compositionally biased region" description="Basic residues" evidence="1">
    <location>
        <begin position="36"/>
        <end position="47"/>
    </location>
</feature>
<evidence type="ECO:0000313" key="2">
    <source>
        <dbReference type="EMBL" id="RZC25464.1"/>
    </source>
</evidence>
<dbReference type="InterPro" id="IPR026749">
    <property type="entry name" value="Tmem135"/>
</dbReference>
<dbReference type="AlphaFoldDB" id="A0A445LQJ3"/>
<dbReference type="EMBL" id="QZWG01000002">
    <property type="protein sequence ID" value="RZC25464.1"/>
    <property type="molecule type" value="Genomic_DNA"/>
</dbReference>
<evidence type="ECO:0000256" key="1">
    <source>
        <dbReference type="SAM" id="MobiDB-lite"/>
    </source>
</evidence>
<name>A0A445LQJ3_GLYSO</name>
<dbReference type="PANTHER" id="PTHR12459:SF6">
    <property type="entry name" value="GB|AAD46013.1"/>
    <property type="match status" value="1"/>
</dbReference>